<comment type="caution">
    <text evidence="5">The sequence shown here is derived from an EMBL/GenBank/DDBJ whole genome shotgun (WGS) entry which is preliminary data.</text>
</comment>
<organism evidence="5 6">
    <name type="scientific">Trinickia dinghuensis</name>
    <dbReference type="NCBI Taxonomy" id="2291023"/>
    <lineage>
        <taxon>Bacteria</taxon>
        <taxon>Pseudomonadati</taxon>
        <taxon>Pseudomonadota</taxon>
        <taxon>Betaproteobacteria</taxon>
        <taxon>Burkholderiales</taxon>
        <taxon>Burkholderiaceae</taxon>
        <taxon>Trinickia</taxon>
    </lineage>
</organism>
<accession>A0A3D8JYK7</accession>
<dbReference type="InterPro" id="IPR018060">
    <property type="entry name" value="HTH_AraC"/>
</dbReference>
<dbReference type="Pfam" id="PF12833">
    <property type="entry name" value="HTH_18"/>
    <property type="match status" value="1"/>
</dbReference>
<dbReference type="SUPFAM" id="SSF46689">
    <property type="entry name" value="Homeodomain-like"/>
    <property type="match status" value="2"/>
</dbReference>
<dbReference type="AlphaFoldDB" id="A0A3D8JYK7"/>
<dbReference type="GO" id="GO:0003700">
    <property type="term" value="F:DNA-binding transcription factor activity"/>
    <property type="evidence" value="ECO:0007669"/>
    <property type="project" value="InterPro"/>
</dbReference>
<evidence type="ECO:0000313" key="5">
    <source>
        <dbReference type="EMBL" id="RDU97715.1"/>
    </source>
</evidence>
<dbReference type="InterPro" id="IPR009057">
    <property type="entry name" value="Homeodomain-like_sf"/>
</dbReference>
<dbReference type="EMBL" id="QRGA01000009">
    <property type="protein sequence ID" value="RDU97715.1"/>
    <property type="molecule type" value="Genomic_DNA"/>
</dbReference>
<sequence>MRRTEGLDQARAFIEAHFNEPLTLEQMAAPAALSISRFATAFRERFGSSPYRYLCGLRIKRAQLLLLAGVPGIAVATEVGFFDQSHFGRHFKRICGMTPTTFVARALAKRGVGINLGQRSVEDVNVMLAGTVTASLPDKRISAKHG</sequence>
<evidence type="ECO:0000313" key="6">
    <source>
        <dbReference type="Proteomes" id="UP000256838"/>
    </source>
</evidence>
<dbReference type="SMART" id="SM00342">
    <property type="entry name" value="HTH_ARAC"/>
    <property type="match status" value="1"/>
</dbReference>
<dbReference type="GO" id="GO:0043565">
    <property type="term" value="F:sequence-specific DNA binding"/>
    <property type="evidence" value="ECO:0007669"/>
    <property type="project" value="InterPro"/>
</dbReference>
<dbReference type="InterPro" id="IPR050204">
    <property type="entry name" value="AraC_XylS_family_regulators"/>
</dbReference>
<dbReference type="Gene3D" id="1.10.10.60">
    <property type="entry name" value="Homeodomain-like"/>
    <property type="match status" value="1"/>
</dbReference>
<name>A0A3D8JYK7_9BURK</name>
<dbReference type="InterPro" id="IPR018062">
    <property type="entry name" value="HTH_AraC-typ_CS"/>
</dbReference>
<evidence type="ECO:0000256" key="3">
    <source>
        <dbReference type="ARBA" id="ARBA00023163"/>
    </source>
</evidence>
<gene>
    <name evidence="5" type="ORF">DWV00_17785</name>
</gene>
<evidence type="ECO:0000256" key="1">
    <source>
        <dbReference type="ARBA" id="ARBA00023015"/>
    </source>
</evidence>
<dbReference type="OrthoDB" id="3631840at2"/>
<dbReference type="PROSITE" id="PS00041">
    <property type="entry name" value="HTH_ARAC_FAMILY_1"/>
    <property type="match status" value="1"/>
</dbReference>
<dbReference type="PANTHER" id="PTHR46796:SF2">
    <property type="entry name" value="TRANSCRIPTIONAL REGULATORY PROTEIN"/>
    <property type="match status" value="1"/>
</dbReference>
<dbReference type="PANTHER" id="PTHR46796">
    <property type="entry name" value="HTH-TYPE TRANSCRIPTIONAL ACTIVATOR RHAS-RELATED"/>
    <property type="match status" value="1"/>
</dbReference>
<dbReference type="PROSITE" id="PS01124">
    <property type="entry name" value="HTH_ARAC_FAMILY_2"/>
    <property type="match status" value="1"/>
</dbReference>
<keyword evidence="1" id="KW-0805">Transcription regulation</keyword>
<reference evidence="5 6" key="1">
    <citation type="submission" date="2018-08" db="EMBL/GenBank/DDBJ databases">
        <title>Paraburkholderia sp. DHOM06 isolated from forest soil.</title>
        <authorList>
            <person name="Gao Z.-H."/>
            <person name="Qiu L.-H."/>
        </authorList>
    </citation>
    <scope>NUCLEOTIDE SEQUENCE [LARGE SCALE GENOMIC DNA]</scope>
    <source>
        <strain evidence="5 6">DHOM06</strain>
    </source>
</reference>
<keyword evidence="2" id="KW-0238">DNA-binding</keyword>
<keyword evidence="6" id="KW-1185">Reference proteome</keyword>
<keyword evidence="3" id="KW-0804">Transcription</keyword>
<proteinExistence type="predicted"/>
<evidence type="ECO:0000256" key="2">
    <source>
        <dbReference type="ARBA" id="ARBA00023125"/>
    </source>
</evidence>
<dbReference type="RefSeq" id="WP_115534905.1">
    <property type="nucleotide sequence ID" value="NZ_QRGA01000009.1"/>
</dbReference>
<dbReference type="Proteomes" id="UP000256838">
    <property type="component" value="Unassembled WGS sequence"/>
</dbReference>
<protein>
    <submittedName>
        <fullName evidence="5">AraC family transcriptional regulator</fullName>
    </submittedName>
</protein>
<evidence type="ECO:0000259" key="4">
    <source>
        <dbReference type="PROSITE" id="PS01124"/>
    </source>
</evidence>
<feature type="domain" description="HTH araC/xylS-type" evidence="4">
    <location>
        <begin position="8"/>
        <end position="105"/>
    </location>
</feature>